<accession>A0A2P2PCS9</accession>
<organism evidence="1">
    <name type="scientific">Rhizophora mucronata</name>
    <name type="common">Asiatic mangrove</name>
    <dbReference type="NCBI Taxonomy" id="61149"/>
    <lineage>
        <taxon>Eukaryota</taxon>
        <taxon>Viridiplantae</taxon>
        <taxon>Streptophyta</taxon>
        <taxon>Embryophyta</taxon>
        <taxon>Tracheophyta</taxon>
        <taxon>Spermatophyta</taxon>
        <taxon>Magnoliopsida</taxon>
        <taxon>eudicotyledons</taxon>
        <taxon>Gunneridae</taxon>
        <taxon>Pentapetalae</taxon>
        <taxon>rosids</taxon>
        <taxon>fabids</taxon>
        <taxon>Malpighiales</taxon>
        <taxon>Rhizophoraceae</taxon>
        <taxon>Rhizophora</taxon>
    </lineage>
</organism>
<proteinExistence type="predicted"/>
<sequence length="21" mass="2586">MVFLGQAPVLLFLWKMWDYLD</sequence>
<evidence type="ECO:0000313" key="1">
    <source>
        <dbReference type="EMBL" id="MBX52535.1"/>
    </source>
</evidence>
<reference evidence="1" key="1">
    <citation type="submission" date="2018-02" db="EMBL/GenBank/DDBJ databases">
        <title>Rhizophora mucronata_Transcriptome.</title>
        <authorList>
            <person name="Meera S.P."/>
            <person name="Sreeshan A."/>
            <person name="Augustine A."/>
        </authorList>
    </citation>
    <scope>NUCLEOTIDE SEQUENCE</scope>
    <source>
        <tissue evidence="1">Leaf</tissue>
    </source>
</reference>
<dbReference type="EMBL" id="GGEC01072051">
    <property type="protein sequence ID" value="MBX52535.1"/>
    <property type="molecule type" value="Transcribed_RNA"/>
</dbReference>
<dbReference type="AlphaFoldDB" id="A0A2P2PCS9"/>
<name>A0A2P2PCS9_RHIMU</name>
<protein>
    <submittedName>
        <fullName evidence="1">Uncharacterized protein</fullName>
    </submittedName>
</protein>